<dbReference type="InterPro" id="IPR002740">
    <property type="entry name" value="EVE_domain"/>
</dbReference>
<dbReference type="RefSeq" id="WP_380071202.1">
    <property type="nucleotide sequence ID" value="NZ_JBHRTO010000001.1"/>
</dbReference>
<dbReference type="InterPro" id="IPR022996">
    <property type="entry name" value="UPF0310"/>
</dbReference>
<evidence type="ECO:0000313" key="3">
    <source>
        <dbReference type="EMBL" id="MFC3179563.1"/>
    </source>
</evidence>
<evidence type="ECO:0000259" key="2">
    <source>
        <dbReference type="Pfam" id="PF01878"/>
    </source>
</evidence>
<reference evidence="4" key="1">
    <citation type="journal article" date="2019" name="Int. J. Syst. Evol. Microbiol.">
        <title>The Global Catalogue of Microorganisms (GCM) 10K type strain sequencing project: providing services to taxonomists for standard genome sequencing and annotation.</title>
        <authorList>
            <consortium name="The Broad Institute Genomics Platform"/>
            <consortium name="The Broad Institute Genome Sequencing Center for Infectious Disease"/>
            <person name="Wu L."/>
            <person name="Ma J."/>
        </authorList>
    </citation>
    <scope>NUCLEOTIDE SEQUENCE [LARGE SCALE GENOMIC DNA]</scope>
    <source>
        <strain evidence="4">KCTC 52039</strain>
    </source>
</reference>
<evidence type="ECO:0000256" key="1">
    <source>
        <dbReference type="HAMAP-Rule" id="MF_00771"/>
    </source>
</evidence>
<sequence>MASWIGVAAANHVARGRAEGFMQVNHGKAAPLRRIRPGDVVAYYSPVEVYGTRSPLQAFTAMGRVRLGEPYIGVMAGDFTPYRRDVVWFDAHPAPIAPLLDRLEFTAGRANWGYAFRFGLVAIADADMAVIAQAMGCAAELAALAG</sequence>
<dbReference type="Pfam" id="PF01878">
    <property type="entry name" value="EVE"/>
    <property type="match status" value="1"/>
</dbReference>
<feature type="domain" description="EVE" evidence="2">
    <location>
        <begin position="4"/>
        <end position="133"/>
    </location>
</feature>
<gene>
    <name evidence="3" type="ORF">ACFOGH_01050</name>
</gene>
<comment type="caution">
    <text evidence="3">The sequence shown here is derived from an EMBL/GenBank/DDBJ whole genome shotgun (WGS) entry which is preliminary data.</text>
</comment>
<accession>A0ABV7IZM5</accession>
<protein>
    <recommendedName>
        <fullName evidence="1">UPF0310 protein ACFOGH_01050</fullName>
    </recommendedName>
</protein>
<keyword evidence="4" id="KW-1185">Reference proteome</keyword>
<dbReference type="Proteomes" id="UP001595547">
    <property type="component" value="Unassembled WGS sequence"/>
</dbReference>
<dbReference type="CDD" id="cd21132">
    <property type="entry name" value="EVE-like"/>
    <property type="match status" value="1"/>
</dbReference>
<dbReference type="HAMAP" id="MF_00771">
    <property type="entry name" value="UPF0310"/>
    <property type="match status" value="1"/>
</dbReference>
<comment type="similarity">
    <text evidence="1">Belongs to the UPF0310 family.</text>
</comment>
<organism evidence="3 4">
    <name type="scientific">Cypionkella sinensis</name>
    <dbReference type="NCBI Taxonomy" id="1756043"/>
    <lineage>
        <taxon>Bacteria</taxon>
        <taxon>Pseudomonadati</taxon>
        <taxon>Pseudomonadota</taxon>
        <taxon>Alphaproteobacteria</taxon>
        <taxon>Rhodobacterales</taxon>
        <taxon>Paracoccaceae</taxon>
        <taxon>Cypionkella</taxon>
    </lineage>
</organism>
<evidence type="ECO:0000313" key="4">
    <source>
        <dbReference type="Proteomes" id="UP001595547"/>
    </source>
</evidence>
<name>A0ABV7IZM5_9RHOB</name>
<dbReference type="InterPro" id="IPR015947">
    <property type="entry name" value="PUA-like_sf"/>
</dbReference>
<dbReference type="EMBL" id="JBHRTO010000001">
    <property type="protein sequence ID" value="MFC3179563.1"/>
    <property type="molecule type" value="Genomic_DNA"/>
</dbReference>
<proteinExistence type="inferred from homology"/>
<dbReference type="SUPFAM" id="SSF88697">
    <property type="entry name" value="PUA domain-like"/>
    <property type="match status" value="1"/>
</dbReference>
<dbReference type="Gene3D" id="3.10.590.10">
    <property type="entry name" value="ph1033 like domains"/>
    <property type="match status" value="1"/>
</dbReference>
<dbReference type="NCBIfam" id="NF002616">
    <property type="entry name" value="PRK02268.1-2"/>
    <property type="match status" value="1"/>
</dbReference>